<dbReference type="PIRSF" id="PIRSF008757">
    <property type="entry name" value="UCP008757"/>
    <property type="match status" value="1"/>
</dbReference>
<gene>
    <name evidence="1" type="ORF">LTR24_008514</name>
</gene>
<evidence type="ECO:0000313" key="2">
    <source>
        <dbReference type="Proteomes" id="UP001345013"/>
    </source>
</evidence>
<dbReference type="InterPro" id="IPR038084">
    <property type="entry name" value="PduO/GlcC-like_sf"/>
</dbReference>
<dbReference type="Pfam" id="PF03928">
    <property type="entry name" value="HbpS-like"/>
    <property type="match status" value="1"/>
</dbReference>
<protein>
    <recommendedName>
        <fullName evidence="3">DUF967 domain protein</fullName>
    </recommendedName>
</protein>
<dbReference type="InterPro" id="IPR010371">
    <property type="entry name" value="YBR137W-like"/>
</dbReference>
<comment type="caution">
    <text evidence="1">The sequence shown here is derived from an EMBL/GenBank/DDBJ whole genome shotgun (WGS) entry which is preliminary data.</text>
</comment>
<dbReference type="EMBL" id="JAVRRG010000150">
    <property type="protein sequence ID" value="KAK5080420.1"/>
    <property type="molecule type" value="Genomic_DNA"/>
</dbReference>
<dbReference type="Gene3D" id="3.30.450.150">
    <property type="entry name" value="Haem-degrading domain"/>
    <property type="match status" value="1"/>
</dbReference>
<evidence type="ECO:0000313" key="1">
    <source>
        <dbReference type="EMBL" id="KAK5080420.1"/>
    </source>
</evidence>
<accession>A0ABR0JZR6</accession>
<sequence length="173" mass="19210">MSATPLREAPKDLASIQAQTDALILSHFTADDAFSIGTDLRQRIRTLYPAVPAVINIASTNSDNLLFHCTTGQGVQPDNDVWVSRKRATVKRWGVSSWYMHHKMGGREDNFREKYMLGDRAGEYAIHGGGVPVQVRGVESIVAVVVVSGLKQHEDHQVVVEALEELMQSQRKE</sequence>
<dbReference type="PANTHER" id="PTHR28255">
    <property type="match status" value="1"/>
</dbReference>
<name>A0ABR0JZR6_9EURO</name>
<organism evidence="1 2">
    <name type="scientific">Lithohypha guttulata</name>
    <dbReference type="NCBI Taxonomy" id="1690604"/>
    <lineage>
        <taxon>Eukaryota</taxon>
        <taxon>Fungi</taxon>
        <taxon>Dikarya</taxon>
        <taxon>Ascomycota</taxon>
        <taxon>Pezizomycotina</taxon>
        <taxon>Eurotiomycetes</taxon>
        <taxon>Chaetothyriomycetidae</taxon>
        <taxon>Chaetothyriales</taxon>
        <taxon>Trichomeriaceae</taxon>
        <taxon>Lithohypha</taxon>
    </lineage>
</organism>
<dbReference type="SUPFAM" id="SSF143744">
    <property type="entry name" value="GlcG-like"/>
    <property type="match status" value="1"/>
</dbReference>
<reference evidence="1 2" key="1">
    <citation type="submission" date="2023-08" db="EMBL/GenBank/DDBJ databases">
        <title>Black Yeasts Isolated from many extreme environments.</title>
        <authorList>
            <person name="Coleine C."/>
            <person name="Stajich J.E."/>
            <person name="Selbmann L."/>
        </authorList>
    </citation>
    <scope>NUCLEOTIDE SEQUENCE [LARGE SCALE GENOMIC DNA]</scope>
    <source>
        <strain evidence="1 2">CCFEE 5885</strain>
    </source>
</reference>
<proteinExistence type="predicted"/>
<dbReference type="Proteomes" id="UP001345013">
    <property type="component" value="Unassembled WGS sequence"/>
</dbReference>
<dbReference type="PANTHER" id="PTHR28255:SF1">
    <property type="entry name" value="UPF0303 PROTEIN YBR137W"/>
    <property type="match status" value="1"/>
</dbReference>
<evidence type="ECO:0008006" key="3">
    <source>
        <dbReference type="Google" id="ProtNLM"/>
    </source>
</evidence>
<keyword evidence="2" id="KW-1185">Reference proteome</keyword>
<dbReference type="InterPro" id="IPR005624">
    <property type="entry name" value="PduO/GlcC-like"/>
</dbReference>